<proteinExistence type="predicted"/>
<comment type="caution">
    <text evidence="1">The sequence shown here is derived from an EMBL/GenBank/DDBJ whole genome shotgun (WGS) entry which is preliminary data.</text>
</comment>
<reference evidence="1" key="1">
    <citation type="journal article" date="2014" name="Front. Microbiol.">
        <title>High frequency of phylogenetically diverse reductive dehalogenase-homologous genes in deep subseafloor sedimentary metagenomes.</title>
        <authorList>
            <person name="Kawai M."/>
            <person name="Futagami T."/>
            <person name="Toyoda A."/>
            <person name="Takaki Y."/>
            <person name="Nishi S."/>
            <person name="Hori S."/>
            <person name="Arai W."/>
            <person name="Tsubouchi T."/>
            <person name="Morono Y."/>
            <person name="Uchiyama I."/>
            <person name="Ito T."/>
            <person name="Fujiyama A."/>
            <person name="Inagaki F."/>
            <person name="Takami H."/>
        </authorList>
    </citation>
    <scope>NUCLEOTIDE SEQUENCE</scope>
    <source>
        <strain evidence="1">Expedition CK06-06</strain>
    </source>
</reference>
<protein>
    <submittedName>
        <fullName evidence="1">Uncharacterized protein</fullName>
    </submittedName>
</protein>
<sequence>NISLAAQHMYKASEALRTALNRLGGELEQHH</sequence>
<organism evidence="1">
    <name type="scientific">marine sediment metagenome</name>
    <dbReference type="NCBI Taxonomy" id="412755"/>
    <lineage>
        <taxon>unclassified sequences</taxon>
        <taxon>metagenomes</taxon>
        <taxon>ecological metagenomes</taxon>
    </lineage>
</organism>
<evidence type="ECO:0000313" key="1">
    <source>
        <dbReference type="EMBL" id="GAJ02501.1"/>
    </source>
</evidence>
<feature type="non-terminal residue" evidence="1">
    <location>
        <position position="1"/>
    </location>
</feature>
<name>X1URK1_9ZZZZ</name>
<gene>
    <name evidence="1" type="ORF">S12H4_28358</name>
</gene>
<dbReference type="EMBL" id="BARW01016258">
    <property type="protein sequence ID" value="GAJ02501.1"/>
    <property type="molecule type" value="Genomic_DNA"/>
</dbReference>
<accession>X1URK1</accession>
<dbReference type="AlphaFoldDB" id="X1URK1"/>